<sequence>MSKRTVKLVVISDFICPWCFIGHHELQKAIAQCANLPITFDLEYRPFILHPALPPDATGSGKDDYHAKKFGREKWEETKQLVCTKGEDSGINFSFGGPMSVTTNAHRLMTKAYEMGGSSMQSALLPIIFKAYSEEELDISNDDVLAEAAEQAGIMSKSEALRFLASEECLAKVKYQVAEARTKGVTGVPFTIIDGKWAVSGGQTAPVFVKVSEMALTG</sequence>
<organism evidence="1 2">
    <name type="scientific">Artomyces pyxidatus</name>
    <dbReference type="NCBI Taxonomy" id="48021"/>
    <lineage>
        <taxon>Eukaryota</taxon>
        <taxon>Fungi</taxon>
        <taxon>Dikarya</taxon>
        <taxon>Basidiomycota</taxon>
        <taxon>Agaricomycotina</taxon>
        <taxon>Agaricomycetes</taxon>
        <taxon>Russulales</taxon>
        <taxon>Auriscalpiaceae</taxon>
        <taxon>Artomyces</taxon>
    </lineage>
</organism>
<reference evidence="1" key="1">
    <citation type="submission" date="2021-03" db="EMBL/GenBank/DDBJ databases">
        <authorList>
            <consortium name="DOE Joint Genome Institute"/>
            <person name="Ahrendt S."/>
            <person name="Looney B.P."/>
            <person name="Miyauchi S."/>
            <person name="Morin E."/>
            <person name="Drula E."/>
            <person name="Courty P.E."/>
            <person name="Chicoki N."/>
            <person name="Fauchery L."/>
            <person name="Kohler A."/>
            <person name="Kuo A."/>
            <person name="Labutti K."/>
            <person name="Pangilinan J."/>
            <person name="Lipzen A."/>
            <person name="Riley R."/>
            <person name="Andreopoulos W."/>
            <person name="He G."/>
            <person name="Johnson J."/>
            <person name="Barry K.W."/>
            <person name="Grigoriev I.V."/>
            <person name="Nagy L."/>
            <person name="Hibbett D."/>
            <person name="Henrissat B."/>
            <person name="Matheny P.B."/>
            <person name="Labbe J."/>
            <person name="Martin F."/>
        </authorList>
    </citation>
    <scope>NUCLEOTIDE SEQUENCE</scope>
    <source>
        <strain evidence="1">HHB10654</strain>
    </source>
</reference>
<accession>A0ACB8SQY9</accession>
<protein>
    <submittedName>
        <fullName evidence="1">Thioredoxin-like protein</fullName>
    </submittedName>
</protein>
<name>A0ACB8SQY9_9AGAM</name>
<keyword evidence="2" id="KW-1185">Reference proteome</keyword>
<comment type="caution">
    <text evidence="1">The sequence shown here is derived from an EMBL/GenBank/DDBJ whole genome shotgun (WGS) entry which is preliminary data.</text>
</comment>
<proteinExistence type="predicted"/>
<evidence type="ECO:0000313" key="1">
    <source>
        <dbReference type="EMBL" id="KAI0058638.1"/>
    </source>
</evidence>
<reference evidence="1" key="2">
    <citation type="journal article" date="2022" name="New Phytol.">
        <title>Evolutionary transition to the ectomycorrhizal habit in the genomes of a hyperdiverse lineage of mushroom-forming fungi.</title>
        <authorList>
            <person name="Looney B."/>
            <person name="Miyauchi S."/>
            <person name="Morin E."/>
            <person name="Drula E."/>
            <person name="Courty P.E."/>
            <person name="Kohler A."/>
            <person name="Kuo A."/>
            <person name="LaButti K."/>
            <person name="Pangilinan J."/>
            <person name="Lipzen A."/>
            <person name="Riley R."/>
            <person name="Andreopoulos W."/>
            <person name="He G."/>
            <person name="Johnson J."/>
            <person name="Nolan M."/>
            <person name="Tritt A."/>
            <person name="Barry K.W."/>
            <person name="Grigoriev I.V."/>
            <person name="Nagy L.G."/>
            <person name="Hibbett D."/>
            <person name="Henrissat B."/>
            <person name="Matheny P.B."/>
            <person name="Labbe J."/>
            <person name="Martin F.M."/>
        </authorList>
    </citation>
    <scope>NUCLEOTIDE SEQUENCE</scope>
    <source>
        <strain evidence="1">HHB10654</strain>
    </source>
</reference>
<evidence type="ECO:0000313" key="2">
    <source>
        <dbReference type="Proteomes" id="UP000814140"/>
    </source>
</evidence>
<gene>
    <name evidence="1" type="ORF">BV25DRAFT_1810429</name>
</gene>
<dbReference type="EMBL" id="MU277233">
    <property type="protein sequence ID" value="KAI0058638.1"/>
    <property type="molecule type" value="Genomic_DNA"/>
</dbReference>
<dbReference type="Proteomes" id="UP000814140">
    <property type="component" value="Unassembled WGS sequence"/>
</dbReference>